<reference evidence="1 2" key="1">
    <citation type="submission" date="2005-09" db="EMBL/GenBank/DDBJ databases">
        <authorList>
            <person name="Mural R.J."/>
            <person name="Li P.W."/>
            <person name="Adams M.D."/>
            <person name="Amanatides P.G."/>
            <person name="Baden-Tillson H."/>
            <person name="Barnstead M."/>
            <person name="Chin S.H."/>
            <person name="Dew I."/>
            <person name="Evans C.A."/>
            <person name="Ferriera S."/>
            <person name="Flanigan M."/>
            <person name="Fosler C."/>
            <person name="Glodek A."/>
            <person name="Gu Z."/>
            <person name="Holt R.A."/>
            <person name="Jennings D."/>
            <person name="Kraft C.L."/>
            <person name="Lu F."/>
            <person name="Nguyen T."/>
            <person name="Nusskern D.R."/>
            <person name="Pfannkoch C.M."/>
            <person name="Sitter C."/>
            <person name="Sutton G.G."/>
            <person name="Venter J.C."/>
            <person name="Wang Z."/>
            <person name="Woodage T."/>
            <person name="Zheng X.H."/>
            <person name="Zhong F."/>
        </authorList>
    </citation>
    <scope>NUCLEOTIDE SEQUENCE [LARGE SCALE GENOMIC DNA]</scope>
    <source>
        <strain>BN</strain>
        <strain evidence="2">Sprague-Dawley</strain>
    </source>
</reference>
<dbReference type="Proteomes" id="UP000234681">
    <property type="component" value="Chromosome 4"/>
</dbReference>
<organism evidence="1 2">
    <name type="scientific">Rattus norvegicus</name>
    <name type="common">Rat</name>
    <dbReference type="NCBI Taxonomy" id="10116"/>
    <lineage>
        <taxon>Eukaryota</taxon>
        <taxon>Metazoa</taxon>
        <taxon>Chordata</taxon>
        <taxon>Craniata</taxon>
        <taxon>Vertebrata</taxon>
        <taxon>Euteleostomi</taxon>
        <taxon>Mammalia</taxon>
        <taxon>Eutheria</taxon>
        <taxon>Euarchontoglires</taxon>
        <taxon>Glires</taxon>
        <taxon>Rodentia</taxon>
        <taxon>Myomorpha</taxon>
        <taxon>Muroidea</taxon>
        <taxon>Muridae</taxon>
        <taxon>Murinae</taxon>
        <taxon>Rattus</taxon>
    </lineage>
</organism>
<proteinExistence type="predicted"/>
<protein>
    <submittedName>
        <fullName evidence="1">RCG30174</fullName>
    </submittedName>
</protein>
<evidence type="ECO:0000313" key="1">
    <source>
        <dbReference type="EMBL" id="EDM01619.1"/>
    </source>
</evidence>
<accession>A6IMH2</accession>
<dbReference type="EMBL" id="CH473964">
    <property type="protein sequence ID" value="EDM01619.1"/>
    <property type="molecule type" value="Genomic_DNA"/>
</dbReference>
<dbReference type="AlphaFoldDB" id="A6IMH2"/>
<sequence length="30" mass="3335">MYALYVWRSSCRNGGSAVRTQDIEKGDSSP</sequence>
<evidence type="ECO:0000313" key="2">
    <source>
        <dbReference type="Proteomes" id="UP000234681"/>
    </source>
</evidence>
<name>A6IMH2_RAT</name>
<gene>
    <name evidence="1" type="ORF">rCG_30174</name>
</gene>